<dbReference type="InterPro" id="IPR010895">
    <property type="entry name" value="CHRD"/>
</dbReference>
<dbReference type="Pfam" id="PF07452">
    <property type="entry name" value="CHRD"/>
    <property type="match status" value="1"/>
</dbReference>
<keyword evidence="5" id="KW-1185">Reference proteome</keyword>
<keyword evidence="1" id="KW-0472">Membrane</keyword>
<gene>
    <name evidence="4" type="ORF">SAMN05192549_10155</name>
</gene>
<accession>A0A1M7H4I7</accession>
<dbReference type="EMBL" id="FRCX01000001">
    <property type="protein sequence ID" value="SHM23430.1"/>
    <property type="molecule type" value="Genomic_DNA"/>
</dbReference>
<feature type="signal peptide" evidence="2">
    <location>
        <begin position="1"/>
        <end position="21"/>
    </location>
</feature>
<dbReference type="PROSITE" id="PS50933">
    <property type="entry name" value="CHRD"/>
    <property type="match status" value="1"/>
</dbReference>
<evidence type="ECO:0000256" key="2">
    <source>
        <dbReference type="SAM" id="SignalP"/>
    </source>
</evidence>
<dbReference type="InterPro" id="IPR013424">
    <property type="entry name" value="Ice-binding_C"/>
</dbReference>
<feature type="transmembrane region" description="Helical" evidence="1">
    <location>
        <begin position="174"/>
        <end position="191"/>
    </location>
</feature>
<dbReference type="STRING" id="551987.SAMN05192549_10155"/>
<proteinExistence type="predicted"/>
<keyword evidence="1" id="KW-0812">Transmembrane</keyword>
<reference evidence="5" key="1">
    <citation type="submission" date="2016-11" db="EMBL/GenBank/DDBJ databases">
        <authorList>
            <person name="Varghese N."/>
            <person name="Submissions S."/>
        </authorList>
    </citation>
    <scope>NUCLEOTIDE SEQUENCE [LARGE SCALE GENOMIC DNA]</scope>
    <source>
        <strain evidence="5">Sac-22</strain>
    </source>
</reference>
<dbReference type="Pfam" id="PF07589">
    <property type="entry name" value="PEP-CTERM"/>
    <property type="match status" value="1"/>
</dbReference>
<evidence type="ECO:0000313" key="4">
    <source>
        <dbReference type="EMBL" id="SHM23430.1"/>
    </source>
</evidence>
<sequence>MKHIRNAVAAAGLLFATVASAATYTTILTGPQESPANTSGGIGAALVKFDATTHVLDIGVAFSGLLGESTAAHIHCCTTTAGSGTAGVATELPSFTNFPLDLHTGAYQHTFDTALASSWNPAFLSANGGTAAGAEAAFLTGLNSGSAYLNIHSSVYPNGEIRGFLVNVSPVPEPGTYAMFGLGLPAVLMLARRRRRST</sequence>
<organism evidence="4 5">
    <name type="scientific">Duganella sacchari</name>
    <dbReference type="NCBI Taxonomy" id="551987"/>
    <lineage>
        <taxon>Bacteria</taxon>
        <taxon>Pseudomonadati</taxon>
        <taxon>Pseudomonadota</taxon>
        <taxon>Betaproteobacteria</taxon>
        <taxon>Burkholderiales</taxon>
        <taxon>Oxalobacteraceae</taxon>
        <taxon>Telluria group</taxon>
        <taxon>Duganella</taxon>
    </lineage>
</organism>
<dbReference type="Proteomes" id="UP000184339">
    <property type="component" value="Unassembled WGS sequence"/>
</dbReference>
<dbReference type="NCBIfam" id="TIGR02595">
    <property type="entry name" value="PEP_CTERM"/>
    <property type="match status" value="1"/>
</dbReference>
<dbReference type="RefSeq" id="WP_072780436.1">
    <property type="nucleotide sequence ID" value="NZ_FRCX01000001.1"/>
</dbReference>
<name>A0A1M7H4I7_9BURK</name>
<keyword evidence="1" id="KW-1133">Transmembrane helix</keyword>
<feature type="chain" id="PRO_5009926397" evidence="2">
    <location>
        <begin position="22"/>
        <end position="198"/>
    </location>
</feature>
<protein>
    <submittedName>
        <fullName evidence="4">PEP-CTERM protein-sorting domain-containing protein</fullName>
    </submittedName>
</protein>
<evidence type="ECO:0000313" key="5">
    <source>
        <dbReference type="Proteomes" id="UP000184339"/>
    </source>
</evidence>
<dbReference type="SMART" id="SM00754">
    <property type="entry name" value="CHRD"/>
    <property type="match status" value="1"/>
</dbReference>
<feature type="domain" description="CHRD" evidence="3">
    <location>
        <begin position="20"/>
        <end position="170"/>
    </location>
</feature>
<keyword evidence="2" id="KW-0732">Signal</keyword>
<evidence type="ECO:0000256" key="1">
    <source>
        <dbReference type="SAM" id="Phobius"/>
    </source>
</evidence>
<evidence type="ECO:0000259" key="3">
    <source>
        <dbReference type="PROSITE" id="PS50933"/>
    </source>
</evidence>
<dbReference type="AlphaFoldDB" id="A0A1M7H4I7"/>